<gene>
    <name evidence="2" type="ORF">dsat_0496</name>
</gene>
<sequence>MKDMQRSALFFALALTAPLVTITTPACAEDRLPETAEIQSSCSMQGGLYGVEEEIYCLNYFGVRLGRLTHSLMPSLCLACTLICDEEDLDYARCRERCARACGLENGGTSVVARVGSSPLALTGSR</sequence>
<name>S7T942_9BACT</name>
<protein>
    <submittedName>
        <fullName evidence="2">Uncharacterized protein</fullName>
    </submittedName>
</protein>
<evidence type="ECO:0000256" key="1">
    <source>
        <dbReference type="SAM" id="SignalP"/>
    </source>
</evidence>
<accession>S7T942</accession>
<dbReference type="EMBL" id="ATHI01000026">
    <property type="protein sequence ID" value="EPR33055.1"/>
    <property type="molecule type" value="Genomic_DNA"/>
</dbReference>
<proteinExistence type="predicted"/>
<dbReference type="eggNOG" id="ENOG5032GBR">
    <property type="taxonomic scope" value="Bacteria"/>
</dbReference>
<feature type="signal peptide" evidence="1">
    <location>
        <begin position="1"/>
        <end position="28"/>
    </location>
</feature>
<keyword evidence="3" id="KW-1185">Reference proteome</keyword>
<dbReference type="Proteomes" id="UP000014975">
    <property type="component" value="Unassembled WGS sequence"/>
</dbReference>
<organism evidence="2 3">
    <name type="scientific">Alkalidesulfovibrio alkalitolerans DSM 16529</name>
    <dbReference type="NCBI Taxonomy" id="1121439"/>
    <lineage>
        <taxon>Bacteria</taxon>
        <taxon>Pseudomonadati</taxon>
        <taxon>Thermodesulfobacteriota</taxon>
        <taxon>Desulfovibrionia</taxon>
        <taxon>Desulfovibrionales</taxon>
        <taxon>Desulfovibrionaceae</taxon>
        <taxon>Alkalidesulfovibrio</taxon>
    </lineage>
</organism>
<dbReference type="AlphaFoldDB" id="S7T942"/>
<evidence type="ECO:0000313" key="3">
    <source>
        <dbReference type="Proteomes" id="UP000014975"/>
    </source>
</evidence>
<dbReference type="STRING" id="1121439.dsat_0496"/>
<feature type="chain" id="PRO_5004557059" evidence="1">
    <location>
        <begin position="29"/>
        <end position="126"/>
    </location>
</feature>
<comment type="caution">
    <text evidence="2">The sequence shown here is derived from an EMBL/GenBank/DDBJ whole genome shotgun (WGS) entry which is preliminary data.</text>
</comment>
<reference evidence="2 3" key="1">
    <citation type="journal article" date="2013" name="Genome Announc.">
        <title>Draft genome sequences for three mercury-methylating, sulfate-reducing bacteria.</title>
        <authorList>
            <person name="Brown S.D."/>
            <person name="Hurt R.A.Jr."/>
            <person name="Gilmour C.C."/>
            <person name="Elias D.A."/>
        </authorList>
    </citation>
    <scope>NUCLEOTIDE SEQUENCE [LARGE SCALE GENOMIC DNA]</scope>
    <source>
        <strain evidence="2 3">DSM 16529</strain>
    </source>
</reference>
<dbReference type="PATRIC" id="fig|1121439.3.peg.1851"/>
<evidence type="ECO:0000313" key="2">
    <source>
        <dbReference type="EMBL" id="EPR33055.1"/>
    </source>
</evidence>
<keyword evidence="1" id="KW-0732">Signal</keyword>